<dbReference type="Proteomes" id="UP000184267">
    <property type="component" value="Unassembled WGS sequence"/>
</dbReference>
<dbReference type="EMBL" id="MNAD01000827">
    <property type="protein sequence ID" value="OJT10020.1"/>
    <property type="molecule type" value="Genomic_DNA"/>
</dbReference>
<protein>
    <submittedName>
        <fullName evidence="3">Ribonuclease 3</fullName>
    </submittedName>
</protein>
<dbReference type="GO" id="GO:0006396">
    <property type="term" value="P:RNA processing"/>
    <property type="evidence" value="ECO:0007669"/>
    <property type="project" value="InterPro"/>
</dbReference>
<dbReference type="Pfam" id="PF00636">
    <property type="entry name" value="Ribonuclease_3"/>
    <property type="match status" value="1"/>
</dbReference>
<dbReference type="PROSITE" id="PS50142">
    <property type="entry name" value="RNASE_3_2"/>
    <property type="match status" value="1"/>
</dbReference>
<proteinExistence type="predicted"/>
<dbReference type="STRING" id="154538.A0A1M2VR40"/>
<feature type="region of interest" description="Disordered" evidence="1">
    <location>
        <begin position="227"/>
        <end position="300"/>
    </location>
</feature>
<dbReference type="Gene3D" id="1.10.1520.10">
    <property type="entry name" value="Ribonuclease III domain"/>
    <property type="match status" value="1"/>
</dbReference>
<comment type="caution">
    <text evidence="3">The sequence shown here is derived from an EMBL/GenBank/DDBJ whole genome shotgun (WGS) entry which is preliminary data.</text>
</comment>
<dbReference type="OrthoDB" id="416741at2759"/>
<organism evidence="3 4">
    <name type="scientific">Trametes pubescens</name>
    <name type="common">White-rot fungus</name>
    <dbReference type="NCBI Taxonomy" id="154538"/>
    <lineage>
        <taxon>Eukaryota</taxon>
        <taxon>Fungi</taxon>
        <taxon>Dikarya</taxon>
        <taxon>Basidiomycota</taxon>
        <taxon>Agaricomycotina</taxon>
        <taxon>Agaricomycetes</taxon>
        <taxon>Polyporales</taxon>
        <taxon>Polyporaceae</taxon>
        <taxon>Trametes</taxon>
    </lineage>
</organism>
<keyword evidence="4" id="KW-1185">Reference proteome</keyword>
<reference evidence="3 4" key="1">
    <citation type="submission" date="2016-10" db="EMBL/GenBank/DDBJ databases">
        <title>Genome sequence of the basidiomycete white-rot fungus Trametes pubescens.</title>
        <authorList>
            <person name="Makela M.R."/>
            <person name="Granchi Z."/>
            <person name="Peng M."/>
            <person name="De Vries R.P."/>
            <person name="Grigoriev I."/>
            <person name="Riley R."/>
            <person name="Hilden K."/>
        </authorList>
    </citation>
    <scope>NUCLEOTIDE SEQUENCE [LARGE SCALE GENOMIC DNA]</scope>
    <source>
        <strain evidence="3 4">FBCC735</strain>
    </source>
</reference>
<feature type="compositionally biased region" description="Low complexity" evidence="1">
    <location>
        <begin position="273"/>
        <end position="283"/>
    </location>
</feature>
<evidence type="ECO:0000313" key="4">
    <source>
        <dbReference type="Proteomes" id="UP000184267"/>
    </source>
</evidence>
<name>A0A1M2VR40_TRAPU</name>
<evidence type="ECO:0000259" key="2">
    <source>
        <dbReference type="PROSITE" id="PS50142"/>
    </source>
</evidence>
<sequence>MSLHRELQHSIREAISRPDFDAALPPLSDQTWMKILAHTAQAAAENDRLEFLGDALMYATIGRQLYAQVPNGTPYLYTSTRAALHSNLTFAMLAQKLDIMAVSDTVLKALTRNTFGESTAAPAKSRSQVKATADLFETVIGAYYLDHGFEALYAWVKEIYDPLIRVTTRTFHASQASSSKSAIQVAQVARKAAPIFVDLTLSDDDEEDEVVIDRPLRHPLVTPRIPRRTPAVSKRPTPVPAAIPAADRGGGSHSDSESEDENMLQSMLMETPSSDSDMDCSSDGVESPMHHSNLGPLLTRTGTYRGAHDFSHQQPVLPRRNVIFK</sequence>
<dbReference type="AlphaFoldDB" id="A0A1M2VR40"/>
<dbReference type="GO" id="GO:0004525">
    <property type="term" value="F:ribonuclease III activity"/>
    <property type="evidence" value="ECO:0007669"/>
    <property type="project" value="InterPro"/>
</dbReference>
<gene>
    <name evidence="3" type="ORF">TRAPUB_13509</name>
</gene>
<dbReference type="InterPro" id="IPR000999">
    <property type="entry name" value="RNase_III_dom"/>
</dbReference>
<dbReference type="PROSITE" id="PS00517">
    <property type="entry name" value="RNASE_3_1"/>
    <property type="match status" value="1"/>
</dbReference>
<evidence type="ECO:0000256" key="1">
    <source>
        <dbReference type="SAM" id="MobiDB-lite"/>
    </source>
</evidence>
<dbReference type="InterPro" id="IPR036389">
    <property type="entry name" value="RNase_III_sf"/>
</dbReference>
<accession>A0A1M2VR40</accession>
<dbReference type="SMART" id="SM00535">
    <property type="entry name" value="RIBOc"/>
    <property type="match status" value="1"/>
</dbReference>
<dbReference type="CDD" id="cd00593">
    <property type="entry name" value="RIBOc"/>
    <property type="match status" value="1"/>
</dbReference>
<feature type="domain" description="RNase III" evidence="2">
    <location>
        <begin position="1"/>
        <end position="148"/>
    </location>
</feature>
<evidence type="ECO:0000313" key="3">
    <source>
        <dbReference type="EMBL" id="OJT10020.1"/>
    </source>
</evidence>
<dbReference type="SUPFAM" id="SSF69065">
    <property type="entry name" value="RNase III domain-like"/>
    <property type="match status" value="1"/>
</dbReference>